<dbReference type="GO" id="GO:0016740">
    <property type="term" value="F:transferase activity"/>
    <property type="evidence" value="ECO:0007669"/>
    <property type="project" value="UniProtKB-KW"/>
</dbReference>
<reference evidence="3 4" key="1">
    <citation type="journal article" date="2016" name="G3 (Bethesda)">
        <title>First Draft Assembly and Annotation of the Genome of a California Endemic Oak Quercus lobata Nee (Fagaceae).</title>
        <authorList>
            <person name="Sork V.L."/>
            <person name="Fitz-Gibbon S.T."/>
            <person name="Puiu D."/>
            <person name="Crepeau M."/>
            <person name="Gugger P.F."/>
            <person name="Sherman R."/>
            <person name="Stevens K."/>
            <person name="Langley C.H."/>
            <person name="Pellegrini M."/>
            <person name="Salzberg S.L."/>
        </authorList>
    </citation>
    <scope>NUCLEOTIDE SEQUENCE [LARGE SCALE GENOMIC DNA]</scope>
    <source>
        <strain evidence="3 4">cv. SW786</strain>
    </source>
</reference>
<dbReference type="InterPro" id="IPR023213">
    <property type="entry name" value="CAT-like_dom_sf"/>
</dbReference>
<organism evidence="3 4">
    <name type="scientific">Quercus lobata</name>
    <name type="common">Valley oak</name>
    <dbReference type="NCBI Taxonomy" id="97700"/>
    <lineage>
        <taxon>Eukaryota</taxon>
        <taxon>Viridiplantae</taxon>
        <taxon>Streptophyta</taxon>
        <taxon>Embryophyta</taxon>
        <taxon>Tracheophyta</taxon>
        <taxon>Spermatophyta</taxon>
        <taxon>Magnoliopsida</taxon>
        <taxon>eudicotyledons</taxon>
        <taxon>Gunneridae</taxon>
        <taxon>Pentapetalae</taxon>
        <taxon>rosids</taxon>
        <taxon>fabids</taxon>
        <taxon>Fagales</taxon>
        <taxon>Fagaceae</taxon>
        <taxon>Quercus</taxon>
    </lineage>
</organism>
<protein>
    <submittedName>
        <fullName evidence="3">Uncharacterized protein</fullName>
    </submittedName>
</protein>
<evidence type="ECO:0000313" key="4">
    <source>
        <dbReference type="Proteomes" id="UP000594261"/>
    </source>
</evidence>
<name>A0A7N2R914_QUELO</name>
<evidence type="ECO:0000313" key="3">
    <source>
        <dbReference type="EnsemblPlants" id="QL08p029191:mrna"/>
    </source>
</evidence>
<evidence type="ECO:0000256" key="1">
    <source>
        <dbReference type="ARBA" id="ARBA00022679"/>
    </source>
</evidence>
<dbReference type="Proteomes" id="UP000594261">
    <property type="component" value="Chromosome 8"/>
</dbReference>
<accession>A0A7N2R914</accession>
<feature type="region of interest" description="Disordered" evidence="2">
    <location>
        <begin position="1"/>
        <end position="20"/>
    </location>
</feature>
<reference evidence="3" key="2">
    <citation type="submission" date="2021-01" db="UniProtKB">
        <authorList>
            <consortium name="EnsemblPlants"/>
        </authorList>
    </citation>
    <scope>IDENTIFICATION</scope>
</reference>
<dbReference type="EnsemblPlants" id="QL08p029191:mrna">
    <property type="protein sequence ID" value="QL08p029191:mrna"/>
    <property type="gene ID" value="QL08p029191"/>
</dbReference>
<dbReference type="InterPro" id="IPR051283">
    <property type="entry name" value="Sec_Metabolite_Acyltrans"/>
</dbReference>
<dbReference type="PANTHER" id="PTHR31896:SF12">
    <property type="entry name" value="HXXXD-TYPE ACYL-TRANSFERASE FAMILY PROTEIN"/>
    <property type="match status" value="1"/>
</dbReference>
<keyword evidence="4" id="KW-1185">Reference proteome</keyword>
<keyword evidence="1" id="KW-0808">Transferase</keyword>
<proteinExistence type="predicted"/>
<sequence length="290" mass="32608">MANRGSNRGVGTNGANGSRNDLAYHEKIKHAEDQLLMKSNIVFARLSKVTETLFNSKVRLHSKDEAYTTLRPPARKPQNSPSPRFLSLVSIFLTLELPRKTLRSYRSLSPSLFFSLSFFPSFSLRLDEIDESSSLNSLSRSVFADWLAGTKKLLCLYDDYFGNSIYVVGGVTITGELLEHNLGWVAWKLHEAVVNHTEKVVRDWVDTWLQSLIVFQPARVFDPYSVMMGSSPRFNMYGNEFGMGKAVALCSGYANKFDGKVSSYPGYEGGSIDLEVCINLCYDSNDFKMQ</sequence>
<dbReference type="Gramene" id="QL08p029191:mrna">
    <property type="protein sequence ID" value="QL08p029191:mrna"/>
    <property type="gene ID" value="QL08p029191"/>
</dbReference>
<dbReference type="AlphaFoldDB" id="A0A7N2R914"/>
<feature type="compositionally biased region" description="Polar residues" evidence="2">
    <location>
        <begin position="1"/>
        <end position="19"/>
    </location>
</feature>
<dbReference type="InParanoid" id="A0A7N2R914"/>
<dbReference type="Gene3D" id="3.30.559.10">
    <property type="entry name" value="Chloramphenicol acetyltransferase-like domain"/>
    <property type="match status" value="1"/>
</dbReference>
<dbReference type="EMBL" id="LRBV02000008">
    <property type="status" value="NOT_ANNOTATED_CDS"/>
    <property type="molecule type" value="Genomic_DNA"/>
</dbReference>
<evidence type="ECO:0000256" key="2">
    <source>
        <dbReference type="SAM" id="MobiDB-lite"/>
    </source>
</evidence>
<dbReference type="Pfam" id="PF02458">
    <property type="entry name" value="Transferase"/>
    <property type="match status" value="1"/>
</dbReference>
<dbReference type="PANTHER" id="PTHR31896">
    <property type="entry name" value="FAMILY REGULATORY PROTEIN, PUTATIVE (AFU_ORTHOLOGUE AFUA_3G14730)-RELATED"/>
    <property type="match status" value="1"/>
</dbReference>